<keyword evidence="1" id="KW-0880">Kelch repeat</keyword>
<dbReference type="EMBL" id="QKWP01000500">
    <property type="protein sequence ID" value="RIB19037.1"/>
    <property type="molecule type" value="Genomic_DNA"/>
</dbReference>
<dbReference type="Gene3D" id="2.120.10.80">
    <property type="entry name" value="Kelch-type beta propeller"/>
    <property type="match status" value="1"/>
</dbReference>
<keyword evidence="2" id="KW-0677">Repeat</keyword>
<evidence type="ECO:0000256" key="4">
    <source>
        <dbReference type="SAM" id="Phobius"/>
    </source>
</evidence>
<feature type="compositionally biased region" description="Low complexity" evidence="3">
    <location>
        <begin position="225"/>
        <end position="244"/>
    </location>
</feature>
<dbReference type="PANTHER" id="PTHR46093">
    <property type="entry name" value="ACYL-COA-BINDING DOMAIN-CONTAINING PROTEIN 5"/>
    <property type="match status" value="1"/>
</dbReference>
<dbReference type="AlphaFoldDB" id="A0A397VCJ1"/>
<keyword evidence="4" id="KW-1133">Transmembrane helix</keyword>
<organism evidence="6 7">
    <name type="scientific">Gigaspora rosea</name>
    <dbReference type="NCBI Taxonomy" id="44941"/>
    <lineage>
        <taxon>Eukaryota</taxon>
        <taxon>Fungi</taxon>
        <taxon>Fungi incertae sedis</taxon>
        <taxon>Mucoromycota</taxon>
        <taxon>Glomeromycotina</taxon>
        <taxon>Glomeromycetes</taxon>
        <taxon>Diversisporales</taxon>
        <taxon>Gigasporaceae</taxon>
        <taxon>Gigaspora</taxon>
    </lineage>
</organism>
<dbReference type="InterPro" id="IPR015915">
    <property type="entry name" value="Kelch-typ_b-propeller"/>
</dbReference>
<protein>
    <recommendedName>
        <fullName evidence="5">Attractin/MKLN-like beta-propeller domain-containing protein</fullName>
    </recommendedName>
</protein>
<dbReference type="STRING" id="44941.A0A397VCJ1"/>
<dbReference type="OrthoDB" id="432528at2759"/>
<comment type="caution">
    <text evidence="6">The sequence shown here is derived from an EMBL/GenBank/DDBJ whole genome shotgun (WGS) entry which is preliminary data.</text>
</comment>
<feature type="region of interest" description="Disordered" evidence="3">
    <location>
        <begin position="212"/>
        <end position="247"/>
    </location>
</feature>
<proteinExistence type="predicted"/>
<evidence type="ECO:0000256" key="2">
    <source>
        <dbReference type="ARBA" id="ARBA00022737"/>
    </source>
</evidence>
<dbReference type="Pfam" id="PF24981">
    <property type="entry name" value="Beta-prop_ATRN-LZTR1"/>
    <property type="match status" value="1"/>
</dbReference>
<dbReference type="PANTHER" id="PTHR46093:SF18">
    <property type="entry name" value="FIBRONECTIN TYPE-III DOMAIN-CONTAINING PROTEIN"/>
    <property type="match status" value="1"/>
</dbReference>
<evidence type="ECO:0000313" key="6">
    <source>
        <dbReference type="EMBL" id="RIB19037.1"/>
    </source>
</evidence>
<keyword evidence="7" id="KW-1185">Reference proteome</keyword>
<evidence type="ECO:0000313" key="7">
    <source>
        <dbReference type="Proteomes" id="UP000266673"/>
    </source>
</evidence>
<dbReference type="InterPro" id="IPR056737">
    <property type="entry name" value="Beta-prop_ATRN-MKLN-like"/>
</dbReference>
<dbReference type="SUPFAM" id="SSF117281">
    <property type="entry name" value="Kelch motif"/>
    <property type="match status" value="1"/>
</dbReference>
<accession>A0A397VCJ1</accession>
<reference evidence="6 7" key="1">
    <citation type="submission" date="2018-06" db="EMBL/GenBank/DDBJ databases">
        <title>Comparative genomics reveals the genomic features of Rhizophagus irregularis, R. cerebriforme, R. diaphanum and Gigaspora rosea, and their symbiotic lifestyle signature.</title>
        <authorList>
            <person name="Morin E."/>
            <person name="San Clemente H."/>
            <person name="Chen E.C.H."/>
            <person name="De La Providencia I."/>
            <person name="Hainaut M."/>
            <person name="Kuo A."/>
            <person name="Kohler A."/>
            <person name="Murat C."/>
            <person name="Tang N."/>
            <person name="Roy S."/>
            <person name="Loubradou J."/>
            <person name="Henrissat B."/>
            <person name="Grigoriev I.V."/>
            <person name="Corradi N."/>
            <person name="Roux C."/>
            <person name="Martin F.M."/>
        </authorList>
    </citation>
    <scope>NUCLEOTIDE SEQUENCE [LARGE SCALE GENOMIC DNA]</scope>
    <source>
        <strain evidence="6 7">DAOM 194757</strain>
    </source>
</reference>
<evidence type="ECO:0000259" key="5">
    <source>
        <dbReference type="Pfam" id="PF24981"/>
    </source>
</evidence>
<keyword evidence="4" id="KW-0812">Transmembrane</keyword>
<keyword evidence="4" id="KW-0472">Membrane</keyword>
<name>A0A397VCJ1_9GLOM</name>
<evidence type="ECO:0000256" key="1">
    <source>
        <dbReference type="ARBA" id="ARBA00022441"/>
    </source>
</evidence>
<sequence>MFGGLINPSTGSTKTRWFKDMDILDIIGMSWSKVSNSKHNAPPHLVDFTATMLNNSVIVYIGGRQTTSSSGKTNRYRSMEEIWTYDTKNASWLLVTAIGTVPGVRIGHSAVLASDGRIIVFGGYDHNFSPANPELAVLDSSTSPFQWSLPNVSNPISPALAYHSATLIGDLMIVAFGNVTQQTSTTSDATSDIYILNISNYTWVTSTDTKIPSNSPINDTTPTKNSSLPTSITSTTIPNDTTQTHSSPTIMPPSDGAISSHTAMVLGASIGSLSSVVVIAIFALLFVRWRKFKRMYVNMEALNTSSTPYHQYK</sequence>
<dbReference type="Proteomes" id="UP000266673">
    <property type="component" value="Unassembled WGS sequence"/>
</dbReference>
<feature type="domain" description="Attractin/MKLN-like beta-propeller" evidence="5">
    <location>
        <begin position="1"/>
        <end position="214"/>
    </location>
</feature>
<feature type="transmembrane region" description="Helical" evidence="4">
    <location>
        <begin position="263"/>
        <end position="287"/>
    </location>
</feature>
<gene>
    <name evidence="6" type="ORF">C2G38_1301397</name>
</gene>
<evidence type="ECO:0000256" key="3">
    <source>
        <dbReference type="SAM" id="MobiDB-lite"/>
    </source>
</evidence>
<feature type="compositionally biased region" description="Polar residues" evidence="3">
    <location>
        <begin position="212"/>
        <end position="224"/>
    </location>
</feature>